<feature type="domain" description="YspA cpYpsA-related SLOG" evidence="1">
    <location>
        <begin position="177"/>
        <end position="244"/>
    </location>
</feature>
<proteinExistence type="predicted"/>
<dbReference type="InterPro" id="IPR019627">
    <property type="entry name" value="YAcAr"/>
</dbReference>
<name>A0ABW0FNE6_9CAUL</name>
<reference evidence="3" key="1">
    <citation type="journal article" date="2019" name="Int. J. Syst. Evol. Microbiol.">
        <title>The Global Catalogue of Microorganisms (GCM) 10K type strain sequencing project: providing services to taxonomists for standard genome sequencing and annotation.</title>
        <authorList>
            <consortium name="The Broad Institute Genomics Platform"/>
            <consortium name="The Broad Institute Genome Sequencing Center for Infectious Disease"/>
            <person name="Wu L."/>
            <person name="Ma J."/>
        </authorList>
    </citation>
    <scope>NUCLEOTIDE SEQUENCE [LARGE SCALE GENOMIC DNA]</scope>
    <source>
        <strain evidence="3">JCM 12125</strain>
    </source>
</reference>
<dbReference type="EMBL" id="JBHSLF010000006">
    <property type="protein sequence ID" value="MFC5342906.1"/>
    <property type="molecule type" value="Genomic_DNA"/>
</dbReference>
<dbReference type="RefSeq" id="WP_374039566.1">
    <property type="nucleotide sequence ID" value="NZ_CP169083.1"/>
</dbReference>
<keyword evidence="3" id="KW-1185">Reference proteome</keyword>
<dbReference type="Proteomes" id="UP001596152">
    <property type="component" value="Unassembled WGS sequence"/>
</dbReference>
<accession>A0ABW0FNE6</accession>
<evidence type="ECO:0000313" key="2">
    <source>
        <dbReference type="EMBL" id="MFC5342906.1"/>
    </source>
</evidence>
<gene>
    <name evidence="2" type="ORF">ACFPIE_03205</name>
</gene>
<dbReference type="Pfam" id="PF10686">
    <property type="entry name" value="YAcAr"/>
    <property type="match status" value="1"/>
</dbReference>
<comment type="caution">
    <text evidence="2">The sequence shown here is derived from an EMBL/GenBank/DDBJ whole genome shotgun (WGS) entry which is preliminary data.</text>
</comment>
<evidence type="ECO:0000313" key="3">
    <source>
        <dbReference type="Proteomes" id="UP001596152"/>
    </source>
</evidence>
<sequence>MSLLLFGDLTQFEALCAAVQDDRPHPQQNQLEQLGAAVMSETLDVMADTALEDYVGPIAEGLIGAFHSIILRLQRDWDRAADDVKRLTRDFDGSEIADVELQEATRKAHAAEAAIRAVEMIRDQANETYTAQTGEVWTPWRGSTRRTASTAAQIDAREALRAKRARTHAAVDPGAQVVAFRGSPFANTQVDAGRIYDALNWARSQWPDMKLATTGCAGAEKLAISWARDHHVDHIGARFDKAAHGKAAPFRANDELLALEPVIVLTLAGSLHEGRAAASHPFGPALNVGQKAEEQGIRHLPVRLRA</sequence>
<protein>
    <submittedName>
        <fullName evidence="2">DUF2493 domain-containing protein</fullName>
    </submittedName>
</protein>
<evidence type="ECO:0000259" key="1">
    <source>
        <dbReference type="Pfam" id="PF10686"/>
    </source>
</evidence>
<organism evidence="2 3">
    <name type="scientific">Brevundimonas staleyi</name>
    <dbReference type="NCBI Taxonomy" id="74326"/>
    <lineage>
        <taxon>Bacteria</taxon>
        <taxon>Pseudomonadati</taxon>
        <taxon>Pseudomonadota</taxon>
        <taxon>Alphaproteobacteria</taxon>
        <taxon>Caulobacterales</taxon>
        <taxon>Caulobacteraceae</taxon>
        <taxon>Brevundimonas</taxon>
    </lineage>
</organism>